<reference evidence="9" key="1">
    <citation type="journal article" date="2019" name="Int. J. Syst. Evol. Microbiol.">
        <title>The Global Catalogue of Microorganisms (GCM) 10K type strain sequencing project: providing services to taxonomists for standard genome sequencing and annotation.</title>
        <authorList>
            <consortium name="The Broad Institute Genomics Platform"/>
            <consortium name="The Broad Institute Genome Sequencing Center for Infectious Disease"/>
            <person name="Wu L."/>
            <person name="Ma J."/>
        </authorList>
    </citation>
    <scope>NUCLEOTIDE SEQUENCE [LARGE SCALE GENOMIC DNA]</scope>
    <source>
        <strain evidence="9">CGMCC 1.12859</strain>
    </source>
</reference>
<feature type="compositionally biased region" description="Low complexity" evidence="5">
    <location>
        <begin position="14"/>
        <end position="38"/>
    </location>
</feature>
<dbReference type="Proteomes" id="UP001596435">
    <property type="component" value="Unassembled WGS sequence"/>
</dbReference>
<gene>
    <name evidence="8" type="ORF">ACFQMG_10875</name>
</gene>
<feature type="transmembrane region" description="Helical" evidence="6">
    <location>
        <begin position="162"/>
        <end position="179"/>
    </location>
</feature>
<feature type="domain" description="RDD" evidence="7">
    <location>
        <begin position="101"/>
        <end position="176"/>
    </location>
</feature>
<comment type="caution">
    <text evidence="8">The sequence shown here is derived from an EMBL/GenBank/DDBJ whole genome shotgun (WGS) entry which is preliminary data.</text>
</comment>
<comment type="subcellular location">
    <subcellularLocation>
        <location evidence="1">Membrane</location>
        <topology evidence="1">Multi-pass membrane protein</topology>
    </subcellularLocation>
</comment>
<dbReference type="InterPro" id="IPR010432">
    <property type="entry name" value="RDD"/>
</dbReference>
<keyword evidence="2 6" id="KW-0812">Transmembrane</keyword>
<proteinExistence type="predicted"/>
<dbReference type="RefSeq" id="WP_380230972.1">
    <property type="nucleotide sequence ID" value="NZ_JBHSVH010000002.1"/>
</dbReference>
<evidence type="ECO:0000256" key="4">
    <source>
        <dbReference type="ARBA" id="ARBA00023136"/>
    </source>
</evidence>
<accession>A0ABW2FVA3</accession>
<protein>
    <submittedName>
        <fullName evidence="8">RDD family protein</fullName>
    </submittedName>
</protein>
<evidence type="ECO:0000256" key="6">
    <source>
        <dbReference type="SAM" id="Phobius"/>
    </source>
</evidence>
<evidence type="ECO:0000313" key="8">
    <source>
        <dbReference type="EMBL" id="MFC7180059.1"/>
    </source>
</evidence>
<organism evidence="8 9">
    <name type="scientific">Kitasatospora paranensis</name>
    <dbReference type="NCBI Taxonomy" id="258053"/>
    <lineage>
        <taxon>Bacteria</taxon>
        <taxon>Bacillati</taxon>
        <taxon>Actinomycetota</taxon>
        <taxon>Actinomycetes</taxon>
        <taxon>Kitasatosporales</taxon>
        <taxon>Streptomycetaceae</taxon>
        <taxon>Kitasatospora</taxon>
    </lineage>
</organism>
<keyword evidence="4 6" id="KW-0472">Membrane</keyword>
<keyword evidence="9" id="KW-1185">Reference proteome</keyword>
<keyword evidence="3 6" id="KW-1133">Transmembrane helix</keyword>
<dbReference type="Pfam" id="PF06271">
    <property type="entry name" value="RDD"/>
    <property type="match status" value="1"/>
</dbReference>
<dbReference type="EMBL" id="JBHTAJ010000016">
    <property type="protein sequence ID" value="MFC7180059.1"/>
    <property type="molecule type" value="Genomic_DNA"/>
</dbReference>
<evidence type="ECO:0000256" key="3">
    <source>
        <dbReference type="ARBA" id="ARBA00022989"/>
    </source>
</evidence>
<evidence type="ECO:0000259" key="7">
    <source>
        <dbReference type="Pfam" id="PF06271"/>
    </source>
</evidence>
<evidence type="ECO:0000256" key="1">
    <source>
        <dbReference type="ARBA" id="ARBA00004141"/>
    </source>
</evidence>
<evidence type="ECO:0000256" key="2">
    <source>
        <dbReference type="ARBA" id="ARBA00022692"/>
    </source>
</evidence>
<feature type="region of interest" description="Disordered" evidence="5">
    <location>
        <begin position="1"/>
        <end position="70"/>
    </location>
</feature>
<sequence>MSQGYPQQGRAADPYGGQPYQQPQYQQPQYQQPQYQQPQPYPPQAHPQAPYGQDPYGRAPHAGAPYGVPQRALPPQAGGFRRGLGGLLDFLVVLGPGLAAATRVPKLWPVMVLAVPLVLSFANQVLLARLTGCSVGKFLVATRVVRKGDGGRPGTWRLARRWFVAGLLGWAVVVVNAVFDSRDGFDAPDDLEGVLIVRRKHLRERLG</sequence>
<dbReference type="SUPFAM" id="SSF81995">
    <property type="entry name" value="beta-sandwich domain of Sec23/24"/>
    <property type="match status" value="1"/>
</dbReference>
<evidence type="ECO:0000313" key="9">
    <source>
        <dbReference type="Proteomes" id="UP001596435"/>
    </source>
</evidence>
<name>A0ABW2FVA3_9ACTN</name>
<evidence type="ECO:0000256" key="5">
    <source>
        <dbReference type="SAM" id="MobiDB-lite"/>
    </source>
</evidence>